<keyword evidence="1" id="KW-0732">Signal</keyword>
<reference evidence="3" key="1">
    <citation type="journal article" date="2021" name="Elife">
        <title>Highly contiguous assemblies of 101 drosophilid genomes.</title>
        <authorList>
            <person name="Kim B.Y."/>
            <person name="Wang J.R."/>
            <person name="Miller D.E."/>
            <person name="Barmina O."/>
            <person name="Delaney E."/>
            <person name="Thompson A."/>
            <person name="Comeault A.A."/>
            <person name="Peede D."/>
            <person name="D'Agostino E.R."/>
            <person name="Pelaez J."/>
            <person name="Aguilar J.M."/>
            <person name="Haji D."/>
            <person name="Matsunaga T."/>
            <person name="Armstrong E.E."/>
            <person name="Zych M."/>
            <person name="Ogawa Y."/>
            <person name="Stamenkovic-Radak M."/>
            <person name="Jelic M."/>
            <person name="Veselinovic M.S."/>
            <person name="Tanaskovic M."/>
            <person name="Eric P."/>
            <person name="Gao J.J."/>
            <person name="Katoh T.K."/>
            <person name="Toda M.J."/>
            <person name="Watabe H."/>
            <person name="Watada M."/>
            <person name="Davis J.S."/>
            <person name="Moyle L.C."/>
            <person name="Manoli G."/>
            <person name="Bertolini E."/>
            <person name="Kostal V."/>
            <person name="Hawley R.S."/>
            <person name="Takahashi A."/>
            <person name="Jones C.D."/>
            <person name="Price D.K."/>
            <person name="Whiteman N."/>
            <person name="Kopp A."/>
            <person name="Matute D.R."/>
            <person name="Petrov D.A."/>
        </authorList>
    </citation>
    <scope>NUCLEOTIDE SEQUENCE [LARGE SCALE GENOMIC DNA]</scope>
</reference>
<evidence type="ECO:0000313" key="3">
    <source>
        <dbReference type="Proteomes" id="UP001652680"/>
    </source>
</evidence>
<name>A0ABM5JFB6_DRORH</name>
<organism evidence="2 3">
    <name type="scientific">Drosophila rhopaloa</name>
    <name type="common">Fruit fly</name>
    <dbReference type="NCBI Taxonomy" id="1041015"/>
    <lineage>
        <taxon>Eukaryota</taxon>
        <taxon>Metazoa</taxon>
        <taxon>Ecdysozoa</taxon>
        <taxon>Arthropoda</taxon>
        <taxon>Hexapoda</taxon>
        <taxon>Insecta</taxon>
        <taxon>Pterygota</taxon>
        <taxon>Neoptera</taxon>
        <taxon>Endopterygota</taxon>
        <taxon>Diptera</taxon>
        <taxon>Brachycera</taxon>
        <taxon>Muscomorpha</taxon>
        <taxon>Ephydroidea</taxon>
        <taxon>Drosophilidae</taxon>
        <taxon>Drosophila</taxon>
        <taxon>Sophophora</taxon>
    </lineage>
</organism>
<dbReference type="PANTHER" id="PTHR20898">
    <property type="entry name" value="DAEDALUS ON 3-RELATED-RELATED"/>
    <property type="match status" value="1"/>
</dbReference>
<sequence length="178" mass="20452">MFIRFSFLAIFLPLQLGFAKSNYDIVISNLGCDIATKKYVNELDCQLLRKRIPMVSARFILNQTIDYFDIHATFDLLKKDKSRLNVADIKMDGCKYLGSMYQNNIIGKLFRRLKTVSNLPGNCPVLKGKLFEIRNYTFKSDEFPPGVPQAKWQVRIKLLKRSELVANVSIEGSVVYNT</sequence>
<dbReference type="GeneID" id="108044742"/>
<dbReference type="PANTHER" id="PTHR20898:SF0">
    <property type="entry name" value="DAEDALUS ON 3-RELATED"/>
    <property type="match status" value="1"/>
</dbReference>
<proteinExistence type="predicted"/>
<dbReference type="Proteomes" id="UP001652680">
    <property type="component" value="Unassembled WGS sequence"/>
</dbReference>
<dbReference type="EnsemblMetazoa" id="XM_044461575.1">
    <property type="protein sequence ID" value="XP_044317510.1"/>
    <property type="gene ID" value="LOC108044742"/>
</dbReference>
<keyword evidence="3" id="KW-1185">Reference proteome</keyword>
<protein>
    <submittedName>
        <fullName evidence="2">Uncharacterized protein</fullName>
    </submittedName>
</protein>
<feature type="chain" id="PRO_5046646791" evidence="1">
    <location>
        <begin position="20"/>
        <end position="178"/>
    </location>
</feature>
<dbReference type="RefSeq" id="XP_044317510.1">
    <property type="nucleotide sequence ID" value="XM_044461575.1"/>
</dbReference>
<reference evidence="2" key="2">
    <citation type="submission" date="2025-05" db="UniProtKB">
        <authorList>
            <consortium name="EnsemblMetazoa"/>
        </authorList>
    </citation>
    <scope>IDENTIFICATION</scope>
</reference>
<feature type="signal peptide" evidence="1">
    <location>
        <begin position="1"/>
        <end position="19"/>
    </location>
</feature>
<evidence type="ECO:0000256" key="1">
    <source>
        <dbReference type="SAM" id="SignalP"/>
    </source>
</evidence>
<accession>A0ABM5JFB6</accession>
<evidence type="ECO:0000313" key="2">
    <source>
        <dbReference type="EnsemblMetazoa" id="XP_044317510.1"/>
    </source>
</evidence>
<dbReference type="SMART" id="SM00697">
    <property type="entry name" value="DM8"/>
    <property type="match status" value="1"/>
</dbReference>
<dbReference type="InterPro" id="IPR010512">
    <property type="entry name" value="DUF1091"/>
</dbReference>
<dbReference type="Pfam" id="PF06477">
    <property type="entry name" value="DUF1091"/>
    <property type="match status" value="1"/>
</dbReference>